<sequence>MNTVIEELFQSIGNQILDMVGDDVSKALAYAEADDGVISVSLFFARQDCKIPIFNFGGKDLSDLFYSLREEWGKQDAKVEWSSSAYFISNGKPTLEVIYPDKFNKEVSESVRRSAIVEKYFGSARIDYSQV</sequence>
<dbReference type="RefSeq" id="WP_181837732.1">
    <property type="nucleotide sequence ID" value="NZ_JACERN010000048.1"/>
</dbReference>
<evidence type="ECO:0000313" key="1">
    <source>
        <dbReference type="EMBL" id="MBA4710869.1"/>
    </source>
</evidence>
<comment type="caution">
    <text evidence="1">The sequence shown here is derived from an EMBL/GenBank/DDBJ whole genome shotgun (WGS) entry which is preliminary data.</text>
</comment>
<proteinExistence type="predicted"/>
<protein>
    <submittedName>
        <fullName evidence="1">Uncharacterized protein</fullName>
    </submittedName>
</protein>
<evidence type="ECO:0000313" key="2">
    <source>
        <dbReference type="Proteomes" id="UP000545606"/>
    </source>
</evidence>
<dbReference type="Proteomes" id="UP000545606">
    <property type="component" value="Unassembled WGS sequence"/>
</dbReference>
<dbReference type="EMBL" id="JACERN010000048">
    <property type="protein sequence ID" value="MBA4710869.1"/>
    <property type="molecule type" value="Genomic_DNA"/>
</dbReference>
<dbReference type="SUPFAM" id="SSF160424">
    <property type="entry name" value="BH3703-like"/>
    <property type="match status" value="1"/>
</dbReference>
<organism evidence="1 2">
    <name type="scientific">Aquitalea aquatica</name>
    <dbReference type="NCBI Taxonomy" id="3044273"/>
    <lineage>
        <taxon>Bacteria</taxon>
        <taxon>Pseudomonadati</taxon>
        <taxon>Pseudomonadota</taxon>
        <taxon>Betaproteobacteria</taxon>
        <taxon>Neisseriales</taxon>
        <taxon>Chromobacteriaceae</taxon>
        <taxon>Aquitalea</taxon>
    </lineage>
</organism>
<dbReference type="AlphaFoldDB" id="A0A838YEC0"/>
<dbReference type="Pfam" id="PF04634">
    <property type="entry name" value="YezG-like"/>
    <property type="match status" value="1"/>
</dbReference>
<name>A0A838YEC0_9NEIS</name>
<keyword evidence="2" id="KW-1185">Reference proteome</keyword>
<reference evidence="1 2" key="1">
    <citation type="submission" date="2020-07" db="EMBL/GenBank/DDBJ databases">
        <title>Draft genome sequence of violacein-producing bacteria and related species.</title>
        <authorList>
            <person name="Wilson H.S."/>
            <person name="De Leon M.E."/>
        </authorList>
    </citation>
    <scope>NUCLEOTIDE SEQUENCE [LARGE SCALE GENOMIC DNA]</scope>
    <source>
        <strain evidence="1 2">HSC-21Su07</strain>
    </source>
</reference>
<dbReference type="InterPro" id="IPR006728">
    <property type="entry name" value="YezG-like"/>
</dbReference>
<dbReference type="InterPro" id="IPR036170">
    <property type="entry name" value="YezG-like_sf"/>
</dbReference>
<gene>
    <name evidence="1" type="ORF">H2Z84_21055</name>
</gene>
<dbReference type="Gene3D" id="3.30.500.20">
    <property type="entry name" value="BH3703-like domains"/>
    <property type="match status" value="1"/>
</dbReference>
<accession>A0A838YEC0</accession>